<dbReference type="InterPro" id="IPR002347">
    <property type="entry name" value="SDR_fam"/>
</dbReference>
<dbReference type="PRINTS" id="PR00081">
    <property type="entry name" value="GDHRDH"/>
</dbReference>
<evidence type="ECO:0000259" key="4">
    <source>
        <dbReference type="SMART" id="SM00822"/>
    </source>
</evidence>
<feature type="domain" description="Ketoreductase" evidence="4">
    <location>
        <begin position="8"/>
        <end position="187"/>
    </location>
</feature>
<dbReference type="InterPro" id="IPR020904">
    <property type="entry name" value="Sc_DH/Rdtase_CS"/>
</dbReference>
<evidence type="ECO:0000256" key="1">
    <source>
        <dbReference type="ARBA" id="ARBA00006484"/>
    </source>
</evidence>
<dbReference type="RefSeq" id="WP_149324833.1">
    <property type="nucleotide sequence ID" value="NZ_CP043504.1"/>
</dbReference>
<sequence length="271" mass="28481">MLIDFTDKVVVVTGAGRGIGAGIVTSFAREGATTVALDVGTDDLAAVGAEIEALGGTGIQRRVDVTDAAGVRAVMAEVVERYGRIDVLINNAGIAGNGAVEDLDDATWDRVFDVNVKGILHTCQAVIPTMKRQRSGRIINSASFAAIVPLVGGGLYAASKSAVTQFTRVLAGELGPWDITVNAYAPGMIPTALGRFGDMDPQEQSRYLDTLTLRRWGDAQEVAHLTLFLASDLASYITGTLIDVSGGKLATQRPRLAYERSGIEGGWDLGS</sequence>
<dbReference type="GO" id="GO:0030497">
    <property type="term" value="P:fatty acid elongation"/>
    <property type="evidence" value="ECO:0007669"/>
    <property type="project" value="TreeGrafter"/>
</dbReference>
<dbReference type="CDD" id="cd05233">
    <property type="entry name" value="SDR_c"/>
    <property type="match status" value="1"/>
</dbReference>
<dbReference type="GO" id="GO:0016616">
    <property type="term" value="F:oxidoreductase activity, acting on the CH-OH group of donors, NAD or NADP as acceptor"/>
    <property type="evidence" value="ECO:0007669"/>
    <property type="project" value="UniProtKB-ARBA"/>
</dbReference>
<dbReference type="PANTHER" id="PTHR42760">
    <property type="entry name" value="SHORT-CHAIN DEHYDROGENASES/REDUCTASES FAMILY MEMBER"/>
    <property type="match status" value="1"/>
</dbReference>
<evidence type="ECO:0000313" key="6">
    <source>
        <dbReference type="Proteomes" id="UP000322159"/>
    </source>
</evidence>
<dbReference type="OrthoDB" id="286404at2"/>
<dbReference type="SUPFAM" id="SSF51735">
    <property type="entry name" value="NAD(P)-binding Rossmann-fold domains"/>
    <property type="match status" value="1"/>
</dbReference>
<keyword evidence="6" id="KW-1185">Reference proteome</keyword>
<dbReference type="AlphaFoldDB" id="A0A5C1Y6I3"/>
<dbReference type="SMART" id="SM00822">
    <property type="entry name" value="PKS_KR"/>
    <property type="match status" value="1"/>
</dbReference>
<accession>A0A5C1Y6I3</accession>
<proteinExistence type="inferred from homology"/>
<dbReference type="NCBIfam" id="NF005559">
    <property type="entry name" value="PRK07231.1"/>
    <property type="match status" value="1"/>
</dbReference>
<dbReference type="FunFam" id="3.40.50.720:FF:000084">
    <property type="entry name" value="Short-chain dehydrogenase reductase"/>
    <property type="match status" value="1"/>
</dbReference>
<gene>
    <name evidence="5" type="ORF">FLP23_04950</name>
</gene>
<dbReference type="Pfam" id="PF00106">
    <property type="entry name" value="adh_short"/>
    <property type="match status" value="1"/>
</dbReference>
<evidence type="ECO:0000256" key="3">
    <source>
        <dbReference type="RuleBase" id="RU000363"/>
    </source>
</evidence>
<dbReference type="Gene3D" id="3.40.50.720">
    <property type="entry name" value="NAD(P)-binding Rossmann-like Domain"/>
    <property type="match status" value="1"/>
</dbReference>
<dbReference type="PANTHER" id="PTHR42760:SF135">
    <property type="entry name" value="BLL7886 PROTEIN"/>
    <property type="match status" value="1"/>
</dbReference>
<reference evidence="5 6" key="1">
    <citation type="submission" date="2019-09" db="EMBL/GenBank/DDBJ databases">
        <title>Genome sequencing of strain KACC 19322.</title>
        <authorList>
            <person name="Heo J."/>
            <person name="Kim S.-J."/>
            <person name="Kim J.-S."/>
            <person name="Hong S.-B."/>
            <person name="Kwon S.-W."/>
        </authorList>
    </citation>
    <scope>NUCLEOTIDE SEQUENCE [LARGE SCALE GENOMIC DNA]</scope>
    <source>
        <strain evidence="5 6">KACC 19322</strain>
    </source>
</reference>
<name>A0A5C1Y6I3_9MICO</name>
<dbReference type="Proteomes" id="UP000322159">
    <property type="component" value="Chromosome"/>
</dbReference>
<dbReference type="InterPro" id="IPR057326">
    <property type="entry name" value="KR_dom"/>
</dbReference>
<dbReference type="InterPro" id="IPR036291">
    <property type="entry name" value="NAD(P)-bd_dom_sf"/>
</dbReference>
<protein>
    <submittedName>
        <fullName evidence="5">SDR family oxidoreductase</fullName>
    </submittedName>
</protein>
<organism evidence="5 6">
    <name type="scientific">Protaetiibacter larvae</name>
    <dbReference type="NCBI Taxonomy" id="2592654"/>
    <lineage>
        <taxon>Bacteria</taxon>
        <taxon>Bacillati</taxon>
        <taxon>Actinomycetota</taxon>
        <taxon>Actinomycetes</taxon>
        <taxon>Micrococcales</taxon>
        <taxon>Microbacteriaceae</taxon>
        <taxon>Protaetiibacter</taxon>
    </lineage>
</organism>
<comment type="similarity">
    <text evidence="1 3">Belongs to the short-chain dehydrogenases/reductases (SDR) family.</text>
</comment>
<dbReference type="EMBL" id="CP043504">
    <property type="protein sequence ID" value="QEO09411.1"/>
    <property type="molecule type" value="Genomic_DNA"/>
</dbReference>
<evidence type="ECO:0000313" key="5">
    <source>
        <dbReference type="EMBL" id="QEO09411.1"/>
    </source>
</evidence>
<dbReference type="PROSITE" id="PS00061">
    <property type="entry name" value="ADH_SHORT"/>
    <property type="match status" value="1"/>
</dbReference>
<dbReference type="KEGG" id="lyk:FLP23_04950"/>
<keyword evidence="2" id="KW-0560">Oxidoreductase</keyword>
<evidence type="ECO:0000256" key="2">
    <source>
        <dbReference type="ARBA" id="ARBA00023002"/>
    </source>
</evidence>
<dbReference type="PRINTS" id="PR00080">
    <property type="entry name" value="SDRFAMILY"/>
</dbReference>